<dbReference type="OrthoDB" id="10069510at2759"/>
<evidence type="ECO:0000256" key="1">
    <source>
        <dbReference type="ARBA" id="ARBA00023015"/>
    </source>
</evidence>
<dbReference type="PANTHER" id="PTHR13864">
    <property type="entry name" value="T-CELL ACUTE LYMPHOCYTIC LEUKEMIA/STEM CELL LEUKEMIA-RELATED"/>
    <property type="match status" value="1"/>
</dbReference>
<dbReference type="EMBL" id="CADEBD010000226">
    <property type="protein sequence ID" value="CAB3226253.1"/>
    <property type="molecule type" value="Genomic_DNA"/>
</dbReference>
<dbReference type="SUPFAM" id="SSF47459">
    <property type="entry name" value="HLH, helix-loop-helix DNA-binding domain"/>
    <property type="match status" value="1"/>
</dbReference>
<dbReference type="PANTHER" id="PTHR13864:SF15">
    <property type="entry name" value="T-CELL ACUTE LYMPHOCYTIC LEUKEMIA PROTEIN 1 HOMOLOG-RELATED"/>
    <property type="match status" value="1"/>
</dbReference>
<evidence type="ECO:0000313" key="7">
    <source>
        <dbReference type="EMBL" id="CAB3226253.1"/>
    </source>
</evidence>
<protein>
    <recommendedName>
        <fullName evidence="5">BHLH domain-containing protein</fullName>
    </recommendedName>
</protein>
<sequence length="278" mass="32302">MPTVTDISGTSVFPSTMASDQDSCSDEEPDSEMLSDDLCLPDSDDDRQSARNVQHLPEDLPHLNSCVLRPPRKLFTNCRERWRQQNVSGAFAELRRLVPTHPPDKKLSKNEILRMAIRYIGLLCEVLEWQKTHGLSMNKENSASLAIKCESPLSPQSRRLRLKRPYLSDDDGPRAKIYHETNDYQRYGNEENEEIKRNYQRTVGTRPEFVFAKEHLRVLRNQYYFSPRWRQNMPFRNLADRNGNNLLMIAPAQNCKEESDRKMHNGHGSKEKIDKDGK</sequence>
<dbReference type="Gene3D" id="4.10.280.10">
    <property type="entry name" value="Helix-loop-helix DNA-binding domain"/>
    <property type="match status" value="1"/>
</dbReference>
<dbReference type="InterPro" id="IPR040238">
    <property type="entry name" value="TAL-like"/>
</dbReference>
<organism evidence="7 9">
    <name type="scientific">Arctia plantaginis</name>
    <name type="common">Wood tiger moth</name>
    <name type="synonym">Phalaena plantaginis</name>
    <dbReference type="NCBI Taxonomy" id="874455"/>
    <lineage>
        <taxon>Eukaryota</taxon>
        <taxon>Metazoa</taxon>
        <taxon>Ecdysozoa</taxon>
        <taxon>Arthropoda</taxon>
        <taxon>Hexapoda</taxon>
        <taxon>Insecta</taxon>
        <taxon>Pterygota</taxon>
        <taxon>Neoptera</taxon>
        <taxon>Endopterygota</taxon>
        <taxon>Lepidoptera</taxon>
        <taxon>Glossata</taxon>
        <taxon>Ditrysia</taxon>
        <taxon>Noctuoidea</taxon>
        <taxon>Erebidae</taxon>
        <taxon>Arctiinae</taxon>
        <taxon>Arctia</taxon>
    </lineage>
</organism>
<feature type="domain" description="BHLH" evidence="5">
    <location>
        <begin position="71"/>
        <end position="123"/>
    </location>
</feature>
<dbReference type="GO" id="GO:0000978">
    <property type="term" value="F:RNA polymerase II cis-regulatory region sequence-specific DNA binding"/>
    <property type="evidence" value="ECO:0007669"/>
    <property type="project" value="TreeGrafter"/>
</dbReference>
<feature type="compositionally biased region" description="Acidic residues" evidence="4">
    <location>
        <begin position="23"/>
        <end position="35"/>
    </location>
</feature>
<feature type="region of interest" description="Disordered" evidence="4">
    <location>
        <begin position="1"/>
        <end position="48"/>
    </location>
</feature>
<dbReference type="FunFam" id="4.10.280.10:FF:000015">
    <property type="entry name" value="T-cell acute lymphocytic leukemia 1"/>
    <property type="match status" value="1"/>
</dbReference>
<dbReference type="GO" id="GO:0046983">
    <property type="term" value="F:protein dimerization activity"/>
    <property type="evidence" value="ECO:0007669"/>
    <property type="project" value="InterPro"/>
</dbReference>
<evidence type="ECO:0000313" key="9">
    <source>
        <dbReference type="Proteomes" id="UP000494256"/>
    </source>
</evidence>
<evidence type="ECO:0000259" key="5">
    <source>
        <dbReference type="PROSITE" id="PS50888"/>
    </source>
</evidence>
<reference evidence="8 9" key="1">
    <citation type="submission" date="2020-04" db="EMBL/GenBank/DDBJ databases">
        <authorList>
            <person name="Wallbank WR R."/>
            <person name="Pardo Diaz C."/>
            <person name="Kozak K."/>
            <person name="Martin S."/>
            <person name="Jiggins C."/>
            <person name="Moest M."/>
            <person name="Warren A I."/>
            <person name="Byers J.R.P. K."/>
            <person name="Montejo-Kovacevich G."/>
            <person name="Yen C E."/>
        </authorList>
    </citation>
    <scope>NUCLEOTIDE SEQUENCE [LARGE SCALE GENOMIC DNA]</scope>
</reference>
<keyword evidence="3" id="KW-0804">Transcription</keyword>
<evidence type="ECO:0000256" key="2">
    <source>
        <dbReference type="ARBA" id="ARBA00023125"/>
    </source>
</evidence>
<feature type="compositionally biased region" description="Polar residues" evidence="4">
    <location>
        <begin position="1"/>
        <end position="22"/>
    </location>
</feature>
<keyword evidence="8" id="KW-1185">Reference proteome</keyword>
<dbReference type="SMART" id="SM00353">
    <property type="entry name" value="HLH"/>
    <property type="match status" value="1"/>
</dbReference>
<feature type="compositionally biased region" description="Basic and acidic residues" evidence="4">
    <location>
        <begin position="255"/>
        <end position="278"/>
    </location>
</feature>
<dbReference type="Proteomes" id="UP000494256">
    <property type="component" value="Unassembled WGS sequence"/>
</dbReference>
<dbReference type="Pfam" id="PF00010">
    <property type="entry name" value="HLH"/>
    <property type="match status" value="1"/>
</dbReference>
<dbReference type="GO" id="GO:0000981">
    <property type="term" value="F:DNA-binding transcription factor activity, RNA polymerase II-specific"/>
    <property type="evidence" value="ECO:0007669"/>
    <property type="project" value="InterPro"/>
</dbReference>
<evidence type="ECO:0000256" key="4">
    <source>
        <dbReference type="SAM" id="MobiDB-lite"/>
    </source>
</evidence>
<feature type="region of interest" description="Disordered" evidence="4">
    <location>
        <begin position="254"/>
        <end position="278"/>
    </location>
</feature>
<evidence type="ECO:0000256" key="3">
    <source>
        <dbReference type="ARBA" id="ARBA00023163"/>
    </source>
</evidence>
<dbReference type="PROSITE" id="PS50888">
    <property type="entry name" value="BHLH"/>
    <property type="match status" value="1"/>
</dbReference>
<dbReference type="Proteomes" id="UP000494106">
    <property type="component" value="Unassembled WGS sequence"/>
</dbReference>
<gene>
    <name evidence="7" type="ORF">APLA_LOCUS2616</name>
    <name evidence="6" type="ORF">APLA_LOCUS647</name>
</gene>
<proteinExistence type="predicted"/>
<dbReference type="CDD" id="cd19708">
    <property type="entry name" value="bHLH_TS_dHLH3B_like"/>
    <property type="match status" value="1"/>
</dbReference>
<comment type="caution">
    <text evidence="7">The sequence shown here is derived from an EMBL/GenBank/DDBJ whole genome shotgun (WGS) entry which is preliminary data.</text>
</comment>
<dbReference type="AlphaFoldDB" id="A0A8S0Z713"/>
<evidence type="ECO:0000313" key="6">
    <source>
        <dbReference type="EMBL" id="CAB3221592.1"/>
    </source>
</evidence>
<accession>A0A8S0Z713</accession>
<keyword evidence="2" id="KW-0238">DNA-binding</keyword>
<dbReference type="InterPro" id="IPR011598">
    <property type="entry name" value="bHLH_dom"/>
</dbReference>
<name>A0A8S0Z713_ARCPL</name>
<evidence type="ECO:0000313" key="8">
    <source>
        <dbReference type="Proteomes" id="UP000494106"/>
    </source>
</evidence>
<keyword evidence="1" id="KW-0805">Transcription regulation</keyword>
<dbReference type="InterPro" id="IPR036638">
    <property type="entry name" value="HLH_DNA-bd_sf"/>
</dbReference>
<dbReference type="EMBL" id="CADEBC010000065">
    <property type="protein sequence ID" value="CAB3221592.1"/>
    <property type="molecule type" value="Genomic_DNA"/>
</dbReference>